<dbReference type="SUPFAM" id="SSF103473">
    <property type="entry name" value="MFS general substrate transporter"/>
    <property type="match status" value="1"/>
</dbReference>
<evidence type="ECO:0000256" key="6">
    <source>
        <dbReference type="ARBA" id="ARBA00022692"/>
    </source>
</evidence>
<feature type="transmembrane region" description="Helical" evidence="10">
    <location>
        <begin position="305"/>
        <end position="325"/>
    </location>
</feature>
<feature type="transmembrane region" description="Helical" evidence="10">
    <location>
        <begin position="57"/>
        <end position="76"/>
    </location>
</feature>
<comment type="caution">
    <text evidence="12">The sequence shown here is derived from an EMBL/GenBank/DDBJ whole genome shotgun (WGS) entry which is preliminary data.</text>
</comment>
<dbReference type="EMBL" id="JACHDB010000001">
    <property type="protein sequence ID" value="MBB5434279.1"/>
    <property type="molecule type" value="Genomic_DNA"/>
</dbReference>
<dbReference type="Pfam" id="PF00083">
    <property type="entry name" value="Sugar_tr"/>
    <property type="match status" value="1"/>
</dbReference>
<dbReference type="PROSITE" id="PS50850">
    <property type="entry name" value="MFS"/>
    <property type="match status" value="1"/>
</dbReference>
<dbReference type="PRINTS" id="PR00171">
    <property type="entry name" value="SUGRTRNSPORT"/>
</dbReference>
<accession>A0A7W8QQD3</accession>
<keyword evidence="6 10" id="KW-0812">Transmembrane</keyword>
<evidence type="ECO:0000256" key="7">
    <source>
        <dbReference type="ARBA" id="ARBA00022989"/>
    </source>
</evidence>
<proteinExistence type="inferred from homology"/>
<keyword evidence="5" id="KW-0762">Sugar transport</keyword>
<reference evidence="12 13" key="1">
    <citation type="submission" date="2020-08" db="EMBL/GenBank/DDBJ databases">
        <title>Sequencing the genomes of 1000 actinobacteria strains.</title>
        <authorList>
            <person name="Klenk H.-P."/>
        </authorList>
    </citation>
    <scope>NUCLEOTIDE SEQUENCE [LARGE SCALE GENOMIC DNA]</scope>
    <source>
        <strain evidence="12 13">DSM 44551</strain>
    </source>
</reference>
<feature type="domain" description="Major facilitator superfamily (MFS) profile" evidence="11">
    <location>
        <begin position="23"/>
        <end position="451"/>
    </location>
</feature>
<dbReference type="GO" id="GO:0022857">
    <property type="term" value="F:transmembrane transporter activity"/>
    <property type="evidence" value="ECO:0007669"/>
    <property type="project" value="InterPro"/>
</dbReference>
<keyword evidence="13" id="KW-1185">Reference proteome</keyword>
<evidence type="ECO:0000313" key="12">
    <source>
        <dbReference type="EMBL" id="MBB5434279.1"/>
    </source>
</evidence>
<dbReference type="NCBIfam" id="TIGR00879">
    <property type="entry name" value="SP"/>
    <property type="match status" value="1"/>
</dbReference>
<evidence type="ECO:0000256" key="10">
    <source>
        <dbReference type="SAM" id="Phobius"/>
    </source>
</evidence>
<dbReference type="FunFam" id="1.20.1250.20:FF:000218">
    <property type="entry name" value="facilitated trehalose transporter Tret1"/>
    <property type="match status" value="1"/>
</dbReference>
<feature type="transmembrane region" description="Helical" evidence="10">
    <location>
        <begin position="20"/>
        <end position="45"/>
    </location>
</feature>
<feature type="transmembrane region" description="Helical" evidence="10">
    <location>
        <begin position="332"/>
        <end position="353"/>
    </location>
</feature>
<keyword evidence="4" id="KW-1003">Cell membrane</keyword>
<dbReference type="RefSeq" id="WP_184394775.1">
    <property type="nucleotide sequence ID" value="NZ_BAAAJD010000121.1"/>
</dbReference>
<sequence length="467" mass="49708">MSIGTERKTAGTDRRPRRYLRIVMVLSTFGGLLFGYDTAVINGALPYMQEDLGLTPFTEGLVTASLLLGAALGAVLSGRMADARGRRTAIIALAALFVAGTLAASFAPTTGVMAAARFALGIAVGGASVTVPSYLAEMAPAHRRGRLVTQNELMIVTGQLLAYCNNAVIGNVWGESDGVWRWMLVVATLPAVVLWLGMLVMPESPRWLAARGRFGDALAVLHRVREADAAEAELDEVRRAAERDAHAERGGWRDLAVPWIRRLVLIGVGIAVVQQFTGVNSIMYYGTQILTESGFARETALVANISNGVISVLATFLGIWLLGVIGRRPMLVAGLAGTTTALVLVGAFSQLLPAGPGRAAAILGCMGLFLVFQQGFVSPVTWLLLSEIFPMRIRGFAFGLAGCVLWLANFSVGLTFPSLVAGFGITSTFFMFAVLGLASIGFAHRFVPETRGRSLEELESAFRSGRS</sequence>
<evidence type="ECO:0000256" key="2">
    <source>
        <dbReference type="ARBA" id="ARBA00010992"/>
    </source>
</evidence>
<dbReference type="GO" id="GO:0005886">
    <property type="term" value="C:plasma membrane"/>
    <property type="evidence" value="ECO:0007669"/>
    <property type="project" value="UniProtKB-SubCell"/>
</dbReference>
<dbReference type="InterPro" id="IPR005828">
    <property type="entry name" value="MFS_sugar_transport-like"/>
</dbReference>
<dbReference type="AlphaFoldDB" id="A0A7W8QQD3"/>
<feature type="transmembrane region" description="Helical" evidence="10">
    <location>
        <begin position="396"/>
        <end position="416"/>
    </location>
</feature>
<dbReference type="InterPro" id="IPR036259">
    <property type="entry name" value="MFS_trans_sf"/>
</dbReference>
<keyword evidence="7 10" id="KW-1133">Transmembrane helix</keyword>
<gene>
    <name evidence="12" type="ORF">HDA36_004363</name>
</gene>
<organism evidence="12 13">
    <name type="scientific">Nocardiopsis composta</name>
    <dbReference type="NCBI Taxonomy" id="157465"/>
    <lineage>
        <taxon>Bacteria</taxon>
        <taxon>Bacillati</taxon>
        <taxon>Actinomycetota</taxon>
        <taxon>Actinomycetes</taxon>
        <taxon>Streptosporangiales</taxon>
        <taxon>Nocardiopsidaceae</taxon>
        <taxon>Nocardiopsis</taxon>
    </lineage>
</organism>
<dbReference type="PANTHER" id="PTHR48023">
    <property type="entry name" value="D-XYLOSE-PROTON SYMPORTER-LIKE 2"/>
    <property type="match status" value="1"/>
</dbReference>
<comment type="subcellular location">
    <subcellularLocation>
        <location evidence="1">Cell membrane</location>
        <topology evidence="1">Multi-pass membrane protein</topology>
    </subcellularLocation>
</comment>
<comment type="similarity">
    <text evidence="2 9">Belongs to the major facilitator superfamily. Sugar transporter (TC 2.A.1.1) family.</text>
</comment>
<evidence type="ECO:0000256" key="9">
    <source>
        <dbReference type="RuleBase" id="RU003346"/>
    </source>
</evidence>
<feature type="transmembrane region" description="Helical" evidence="10">
    <location>
        <begin position="359"/>
        <end position="384"/>
    </location>
</feature>
<evidence type="ECO:0000313" key="13">
    <source>
        <dbReference type="Proteomes" id="UP000572635"/>
    </source>
</evidence>
<evidence type="ECO:0000256" key="4">
    <source>
        <dbReference type="ARBA" id="ARBA00022475"/>
    </source>
</evidence>
<dbReference type="GO" id="GO:1904659">
    <property type="term" value="P:D-glucose transmembrane transport"/>
    <property type="evidence" value="ECO:0007669"/>
    <property type="project" value="TreeGrafter"/>
</dbReference>
<evidence type="ECO:0000259" key="11">
    <source>
        <dbReference type="PROSITE" id="PS50850"/>
    </source>
</evidence>
<dbReference type="PANTHER" id="PTHR48023:SF4">
    <property type="entry name" value="D-XYLOSE-PROTON SYMPORTER-LIKE 2"/>
    <property type="match status" value="1"/>
</dbReference>
<protein>
    <submittedName>
        <fullName evidence="12">Major inositol transporter-like SP family MFS transporter</fullName>
    </submittedName>
</protein>
<evidence type="ECO:0000256" key="5">
    <source>
        <dbReference type="ARBA" id="ARBA00022597"/>
    </source>
</evidence>
<feature type="transmembrane region" description="Helical" evidence="10">
    <location>
        <begin position="88"/>
        <end position="108"/>
    </location>
</feature>
<keyword evidence="3 9" id="KW-0813">Transport</keyword>
<name>A0A7W8QQD3_9ACTN</name>
<feature type="transmembrane region" description="Helical" evidence="10">
    <location>
        <begin position="114"/>
        <end position="132"/>
    </location>
</feature>
<feature type="transmembrane region" description="Helical" evidence="10">
    <location>
        <begin position="153"/>
        <end position="173"/>
    </location>
</feature>
<dbReference type="InterPro" id="IPR047984">
    <property type="entry name" value="XylE-like"/>
</dbReference>
<dbReference type="Gene3D" id="1.20.1250.20">
    <property type="entry name" value="MFS general substrate transporter like domains"/>
    <property type="match status" value="1"/>
</dbReference>
<feature type="transmembrane region" description="Helical" evidence="10">
    <location>
        <begin position="179"/>
        <end position="201"/>
    </location>
</feature>
<evidence type="ECO:0000256" key="1">
    <source>
        <dbReference type="ARBA" id="ARBA00004651"/>
    </source>
</evidence>
<evidence type="ECO:0000256" key="3">
    <source>
        <dbReference type="ARBA" id="ARBA00022448"/>
    </source>
</evidence>
<keyword evidence="8 10" id="KW-0472">Membrane</keyword>
<dbReference type="CDD" id="cd17359">
    <property type="entry name" value="MFS_XylE_like"/>
    <property type="match status" value="1"/>
</dbReference>
<dbReference type="InterPro" id="IPR020846">
    <property type="entry name" value="MFS_dom"/>
</dbReference>
<dbReference type="InterPro" id="IPR003663">
    <property type="entry name" value="Sugar/inositol_transpt"/>
</dbReference>
<dbReference type="Proteomes" id="UP000572635">
    <property type="component" value="Unassembled WGS sequence"/>
</dbReference>
<feature type="transmembrane region" description="Helical" evidence="10">
    <location>
        <begin position="422"/>
        <end position="443"/>
    </location>
</feature>
<feature type="transmembrane region" description="Helical" evidence="10">
    <location>
        <begin position="263"/>
        <end position="285"/>
    </location>
</feature>
<dbReference type="InterPro" id="IPR050820">
    <property type="entry name" value="MFS_Sugar_Transporter"/>
</dbReference>
<evidence type="ECO:0000256" key="8">
    <source>
        <dbReference type="ARBA" id="ARBA00023136"/>
    </source>
</evidence>